<protein>
    <recommendedName>
        <fullName evidence="9 10">Ribokinase</fullName>
        <shortName evidence="9">RK</shortName>
        <ecNumber evidence="9 10">2.7.1.15</ecNumber>
    </recommendedName>
</protein>
<dbReference type="Proteomes" id="UP000752647">
    <property type="component" value="Unassembled WGS sequence"/>
</dbReference>
<keyword evidence="2 9" id="KW-0479">Metal-binding</keyword>
<keyword evidence="9" id="KW-0963">Cytoplasm</keyword>
<dbReference type="RefSeq" id="WP_010388069.1">
    <property type="nucleotide sequence ID" value="NZ_BPKT01000010.1"/>
</dbReference>
<dbReference type="PANTHER" id="PTHR10584:SF166">
    <property type="entry name" value="RIBOKINASE"/>
    <property type="match status" value="1"/>
</dbReference>
<comment type="function">
    <text evidence="9">Catalyzes the phosphorylation of ribose at O-5 in a reaction requiring ATP and magnesium. The resulting D-ribose-5-phosphate can then be used either for sythesis of nucleotides, histidine, and tryptophan, or as a component of the pentose phosphate pathway.</text>
</comment>
<comment type="activity regulation">
    <text evidence="9">Activated by a monovalent cation that binds near, but not in, the active site. The most likely occupant of the site in vivo is potassium. Ion binding induces a conformational change that may alter substrate affinity.</text>
</comment>
<dbReference type="CDD" id="cd01174">
    <property type="entry name" value="ribokinase"/>
    <property type="match status" value="1"/>
</dbReference>
<dbReference type="GO" id="GO:0046872">
    <property type="term" value="F:metal ion binding"/>
    <property type="evidence" value="ECO:0007669"/>
    <property type="project" value="UniProtKB-KW"/>
</dbReference>
<comment type="similarity">
    <text evidence="9">Belongs to the carbohydrate kinase PfkB family. Ribokinase subfamily.</text>
</comment>
<feature type="binding site" evidence="9">
    <location>
        <position position="285"/>
    </location>
    <ligand>
        <name>K(+)</name>
        <dbReference type="ChEBI" id="CHEBI:29103"/>
    </ligand>
</feature>
<comment type="caution">
    <text evidence="9">Lacks conserved residue(s) required for the propagation of feature annotation.</text>
</comment>
<feature type="binding site" evidence="9">
    <location>
        <begin position="222"/>
        <end position="227"/>
    </location>
    <ligand>
        <name>ATP</name>
        <dbReference type="ChEBI" id="CHEBI:30616"/>
    </ligand>
</feature>
<keyword evidence="6 9" id="KW-0460">Magnesium</keyword>
<comment type="subunit">
    <text evidence="9">Homodimer.</text>
</comment>
<evidence type="ECO:0000256" key="2">
    <source>
        <dbReference type="ARBA" id="ARBA00022723"/>
    </source>
</evidence>
<comment type="catalytic activity">
    <reaction evidence="9">
        <text>D-ribose + ATP = D-ribose 5-phosphate + ADP + H(+)</text>
        <dbReference type="Rhea" id="RHEA:13697"/>
        <dbReference type="ChEBI" id="CHEBI:15378"/>
        <dbReference type="ChEBI" id="CHEBI:30616"/>
        <dbReference type="ChEBI" id="CHEBI:47013"/>
        <dbReference type="ChEBI" id="CHEBI:78346"/>
        <dbReference type="ChEBI" id="CHEBI:456216"/>
        <dbReference type="EC" id="2.7.1.15"/>
    </reaction>
</comment>
<comment type="subcellular location">
    <subcellularLocation>
        <location evidence="9">Cytoplasm</location>
    </subcellularLocation>
</comment>
<dbReference type="EMBL" id="JAHBFI010000008">
    <property type="protein sequence ID" value="MBZ5962298.1"/>
    <property type="molecule type" value="Genomic_DNA"/>
</dbReference>
<evidence type="ECO:0000256" key="5">
    <source>
        <dbReference type="ARBA" id="ARBA00022840"/>
    </source>
</evidence>
<dbReference type="PANTHER" id="PTHR10584">
    <property type="entry name" value="SUGAR KINASE"/>
    <property type="match status" value="1"/>
</dbReference>
<feature type="domain" description="Carbohydrate kinase PfkB" evidence="11">
    <location>
        <begin position="1"/>
        <end position="296"/>
    </location>
</feature>
<evidence type="ECO:0000256" key="7">
    <source>
        <dbReference type="ARBA" id="ARBA00022958"/>
    </source>
</evidence>
<feature type="binding site" evidence="9">
    <location>
        <begin position="11"/>
        <end position="13"/>
    </location>
    <ligand>
        <name>substrate</name>
    </ligand>
</feature>
<dbReference type="SUPFAM" id="SSF53613">
    <property type="entry name" value="Ribokinase-like"/>
    <property type="match status" value="1"/>
</dbReference>
<dbReference type="OMA" id="CFARHYV"/>
<name>A0A9Q3SY32_9LACO</name>
<feature type="binding site" evidence="9">
    <location>
        <begin position="39"/>
        <end position="43"/>
    </location>
    <ligand>
        <name>substrate</name>
    </ligand>
</feature>
<dbReference type="Gene3D" id="3.40.1190.20">
    <property type="match status" value="1"/>
</dbReference>
<organism evidence="12 13">
    <name type="scientific">Leuconostoc gasicomitatum</name>
    <dbReference type="NCBI Taxonomy" id="115778"/>
    <lineage>
        <taxon>Bacteria</taxon>
        <taxon>Bacillati</taxon>
        <taxon>Bacillota</taxon>
        <taxon>Bacilli</taxon>
        <taxon>Lactobacillales</taxon>
        <taxon>Lactobacillaceae</taxon>
        <taxon>Leuconostoc</taxon>
        <taxon>Leuconostoc gelidum group</taxon>
    </lineage>
</organism>
<dbReference type="PRINTS" id="PR00990">
    <property type="entry name" value="RIBOKINASE"/>
</dbReference>
<evidence type="ECO:0000313" key="12">
    <source>
        <dbReference type="EMBL" id="MBZ5962298.1"/>
    </source>
</evidence>
<evidence type="ECO:0000256" key="4">
    <source>
        <dbReference type="ARBA" id="ARBA00022777"/>
    </source>
</evidence>
<evidence type="ECO:0000259" key="11">
    <source>
        <dbReference type="Pfam" id="PF00294"/>
    </source>
</evidence>
<dbReference type="InterPro" id="IPR011877">
    <property type="entry name" value="Ribokinase"/>
</dbReference>
<evidence type="ECO:0000256" key="9">
    <source>
        <dbReference type="HAMAP-Rule" id="MF_01987"/>
    </source>
</evidence>
<keyword evidence="5 9" id="KW-0067">ATP-binding</keyword>
<feature type="binding site" evidence="9">
    <location>
        <position position="294"/>
    </location>
    <ligand>
        <name>K(+)</name>
        <dbReference type="ChEBI" id="CHEBI:29103"/>
    </ligand>
</feature>
<feature type="binding site" evidence="9">
    <location>
        <position position="290"/>
    </location>
    <ligand>
        <name>K(+)</name>
        <dbReference type="ChEBI" id="CHEBI:29103"/>
    </ligand>
</feature>
<dbReference type="HAMAP" id="MF_01987">
    <property type="entry name" value="Ribokinase"/>
    <property type="match status" value="1"/>
</dbReference>
<dbReference type="InterPro" id="IPR002139">
    <property type="entry name" value="Ribo/fructo_kinase"/>
</dbReference>
<evidence type="ECO:0000256" key="1">
    <source>
        <dbReference type="ARBA" id="ARBA00022679"/>
    </source>
</evidence>
<keyword evidence="8 9" id="KW-0119">Carbohydrate metabolism</keyword>
<evidence type="ECO:0000256" key="6">
    <source>
        <dbReference type="ARBA" id="ARBA00022842"/>
    </source>
</evidence>
<feature type="binding site" evidence="9">
    <location>
        <position position="250"/>
    </location>
    <ligand>
        <name>K(+)</name>
        <dbReference type="ChEBI" id="CHEBI:29103"/>
    </ligand>
</feature>
<feature type="binding site" evidence="9">
    <location>
        <position position="248"/>
    </location>
    <ligand>
        <name>K(+)</name>
        <dbReference type="ChEBI" id="CHEBI:29103"/>
    </ligand>
</feature>
<keyword evidence="4 9" id="KW-0418">Kinase</keyword>
<dbReference type="GO" id="GO:0005829">
    <property type="term" value="C:cytosol"/>
    <property type="evidence" value="ECO:0007669"/>
    <property type="project" value="TreeGrafter"/>
</dbReference>
<dbReference type="GO" id="GO:0005524">
    <property type="term" value="F:ATP binding"/>
    <property type="evidence" value="ECO:0007669"/>
    <property type="project" value="UniProtKB-UniRule"/>
</dbReference>
<evidence type="ECO:0000313" key="13">
    <source>
        <dbReference type="Proteomes" id="UP000752647"/>
    </source>
</evidence>
<accession>A0A9Q3SY32</accession>
<dbReference type="InterPro" id="IPR029056">
    <property type="entry name" value="Ribokinase-like"/>
</dbReference>
<gene>
    <name evidence="9 12" type="primary">rbsK</name>
    <name evidence="12" type="ORF">KIJ12_03860</name>
</gene>
<dbReference type="GO" id="GO:0004747">
    <property type="term" value="F:ribokinase activity"/>
    <property type="evidence" value="ECO:0007669"/>
    <property type="project" value="UniProtKB-UniRule"/>
</dbReference>
<keyword evidence="1 9" id="KW-0808">Transferase</keyword>
<dbReference type="InterPro" id="IPR011611">
    <property type="entry name" value="PfkB_dom"/>
</dbReference>
<feature type="binding site" evidence="9">
    <location>
        <position position="139"/>
    </location>
    <ligand>
        <name>substrate</name>
    </ligand>
</feature>
<dbReference type="NCBIfam" id="TIGR02152">
    <property type="entry name" value="D_ribokin_bact"/>
    <property type="match status" value="1"/>
</dbReference>
<comment type="caution">
    <text evidence="12">The sequence shown here is derived from an EMBL/GenBank/DDBJ whole genome shotgun (WGS) entry which is preliminary data.</text>
</comment>
<keyword evidence="7 9" id="KW-0630">Potassium</keyword>
<evidence type="ECO:0000256" key="3">
    <source>
        <dbReference type="ARBA" id="ARBA00022741"/>
    </source>
</evidence>
<comment type="cofactor">
    <cofactor evidence="9">
        <name>Mg(2+)</name>
        <dbReference type="ChEBI" id="CHEBI:18420"/>
    </cofactor>
    <text evidence="9">Requires a divalent cation, most likely magnesium in vivo, as an electrophilic catalyst to aid phosphoryl group transfer. It is the chelate of the metal and the nucleotide that is the actual substrate.</text>
</comment>
<dbReference type="AlphaFoldDB" id="A0A9Q3SY32"/>
<dbReference type="GO" id="GO:0019303">
    <property type="term" value="P:D-ribose catabolic process"/>
    <property type="evidence" value="ECO:0007669"/>
    <property type="project" value="UniProtKB-UniRule"/>
</dbReference>
<feature type="binding site" evidence="9">
    <location>
        <position position="184"/>
    </location>
    <ligand>
        <name>ATP</name>
        <dbReference type="ChEBI" id="CHEBI:30616"/>
    </ligand>
</feature>
<feature type="binding site" evidence="9">
    <location>
        <position position="288"/>
    </location>
    <ligand>
        <name>K(+)</name>
        <dbReference type="ChEBI" id="CHEBI:29103"/>
    </ligand>
</feature>
<feature type="binding site" evidence="9">
    <location>
        <position position="254"/>
    </location>
    <ligand>
        <name>substrate</name>
    </ligand>
</feature>
<comment type="pathway">
    <text evidence="9">Carbohydrate metabolism; D-ribose degradation; D-ribose 5-phosphate from beta-D-ribopyranose: step 2/2.</text>
</comment>
<sequence>MNNVVVIGSLNIDLVTKIERLPLQGETISIIDQTTNFGGKGANQAVAAARQGANVTFIGATGDDDNGELFNELLKKENINTDYIVKKDKPTGTATILLEANGHNTILVHGGANMDLNKADVEKATKVLRDADVVVAQLEVPKEAVEAAFKIAKVGGAITVLNPAPITHNLGKELISNTDLIIPNETEAAALVNASKSTDLKTIEDTIYQQLRVQGLKNVIITLGDKGVYYNILNEPGFLPIFTVDTVDTTAAGDTFIGTVVASLRHDMLYMRELLLRSTMASSLAVSKAGAISSIPYKKAVDEKINQLGNYEASR</sequence>
<dbReference type="GeneID" id="34300887"/>
<dbReference type="Pfam" id="PF00294">
    <property type="entry name" value="PfkB"/>
    <property type="match status" value="1"/>
</dbReference>
<dbReference type="EC" id="2.7.1.15" evidence="9 10"/>
<keyword evidence="3 9" id="KW-0547">Nucleotide-binding</keyword>
<reference evidence="12" key="1">
    <citation type="submission" date="2021-05" db="EMBL/GenBank/DDBJ databases">
        <title>Pangenome of Leuconostoc gelidum warrants species status for Leuconostoc gelidum subsp. gasicomitatum.</title>
        <authorList>
            <person name="Johansson P."/>
            <person name="Sade E."/>
            <person name="Hultman J."/>
            <person name="Auvinen P."/>
            <person name="Bjorkroth J."/>
        </authorList>
    </citation>
    <scope>NUCLEOTIDE SEQUENCE</scope>
    <source>
        <strain evidence="12">A.21.4</strain>
    </source>
</reference>
<evidence type="ECO:0000256" key="10">
    <source>
        <dbReference type="NCBIfam" id="TIGR02152"/>
    </source>
</evidence>
<proteinExistence type="inferred from homology"/>
<evidence type="ECO:0000256" key="8">
    <source>
        <dbReference type="ARBA" id="ARBA00023277"/>
    </source>
</evidence>
<feature type="binding site" evidence="9">
    <location>
        <begin position="253"/>
        <end position="254"/>
    </location>
    <ligand>
        <name>ATP</name>
        <dbReference type="ChEBI" id="CHEBI:30616"/>
    </ligand>
</feature>
<feature type="active site" description="Proton acceptor" evidence="9">
    <location>
        <position position="254"/>
    </location>
</feature>